<evidence type="ECO:0000256" key="7">
    <source>
        <dbReference type="SAM" id="Phobius"/>
    </source>
</evidence>
<reference evidence="8 9" key="1">
    <citation type="submission" date="2021-02" db="EMBL/GenBank/DDBJ databases">
        <title>Whole genome sequencing of Streptomyces actuosus VRA1.</title>
        <authorList>
            <person name="Sen G."/>
            <person name="Sen A."/>
        </authorList>
    </citation>
    <scope>NUCLEOTIDE SEQUENCE [LARGE SCALE GENOMIC DNA]</scope>
    <source>
        <strain evidence="8 9">VRA1</strain>
    </source>
</reference>
<dbReference type="PRINTS" id="PR00173">
    <property type="entry name" value="EDTRNSPORT"/>
</dbReference>
<proteinExistence type="predicted"/>
<accession>A0ABS2VXQ6</accession>
<dbReference type="Proteomes" id="UP000788262">
    <property type="component" value="Unassembled WGS sequence"/>
</dbReference>
<dbReference type="SUPFAM" id="SSF118215">
    <property type="entry name" value="Proton glutamate symport protein"/>
    <property type="match status" value="1"/>
</dbReference>
<keyword evidence="5 7" id="KW-0472">Membrane</keyword>
<evidence type="ECO:0000256" key="4">
    <source>
        <dbReference type="ARBA" id="ARBA00022989"/>
    </source>
</evidence>
<dbReference type="PANTHER" id="PTHR42865">
    <property type="entry name" value="PROTON/GLUTAMATE-ASPARTATE SYMPORTER"/>
    <property type="match status" value="1"/>
</dbReference>
<evidence type="ECO:0000256" key="1">
    <source>
        <dbReference type="ARBA" id="ARBA00004141"/>
    </source>
</evidence>
<feature type="transmembrane region" description="Helical" evidence="7">
    <location>
        <begin position="171"/>
        <end position="188"/>
    </location>
</feature>
<sequence length="483" mass="49853">MPTKTSRRAAVAASTPETAPAGPAGKRDRTHYLYIAVILAVALGVVVGLAAPDFAVQLKPLGKGFVNLIKMMISPIIFCTIVLGIGSVRKAAKVGAVGGIALGYFLAMSLVALGIGLVVGNILEPGSGLAVTDAVKNVGHAQVDAGAKDTTEFLLGIVPTTIVSAFTEGEVLQTLLIALLCGFALQAMGRAGQPVLRGVEHIQRLVFRVLAMIMWAAPIGAFGAMAAVVGSAGLEALKSLAVLMLGFYATCFLFVFVVLGALLRIVAGLNVVTLFRYLAREFLLILSTSSSESALPRLIAKMEHLGVSKPVVGITVPTGYSFNLDGTMIYMTMASLFIADAMGTPMSVGEQIPLLLFLLVASKGAAGVTGAGLATLAGGLQSHKPALVDGIGLIVGIDRFMSEARALTNFAGNAVATVLVGTWTKEIDKDRVRQVLAGELPFDEKTLLDETETETGSAGGNAPASEAGLPERPEGGDKELAPA</sequence>
<evidence type="ECO:0000256" key="6">
    <source>
        <dbReference type="SAM" id="MobiDB-lite"/>
    </source>
</evidence>
<feature type="region of interest" description="Disordered" evidence="6">
    <location>
        <begin position="1"/>
        <end position="24"/>
    </location>
</feature>
<organism evidence="8 9">
    <name type="scientific">Streptomyces actuosus</name>
    <dbReference type="NCBI Taxonomy" id="1885"/>
    <lineage>
        <taxon>Bacteria</taxon>
        <taxon>Bacillati</taxon>
        <taxon>Actinomycetota</taxon>
        <taxon>Actinomycetes</taxon>
        <taxon>Kitasatosporales</taxon>
        <taxon>Streptomycetaceae</taxon>
        <taxon>Streptomyces</taxon>
    </lineage>
</organism>
<feature type="transmembrane region" description="Helical" evidence="7">
    <location>
        <begin position="32"/>
        <end position="51"/>
    </location>
</feature>
<gene>
    <name evidence="8" type="ORF">JS756_27660</name>
</gene>
<dbReference type="InterPro" id="IPR001991">
    <property type="entry name" value="Na-dicarboxylate_symporter"/>
</dbReference>
<feature type="transmembrane region" description="Helical" evidence="7">
    <location>
        <begin position="100"/>
        <end position="123"/>
    </location>
</feature>
<dbReference type="InterPro" id="IPR036458">
    <property type="entry name" value="Na:dicarbo_symporter_sf"/>
</dbReference>
<dbReference type="EMBL" id="JAFFZS010000029">
    <property type="protein sequence ID" value="MBN0047819.1"/>
    <property type="molecule type" value="Genomic_DNA"/>
</dbReference>
<feature type="transmembrane region" description="Helical" evidence="7">
    <location>
        <begin position="240"/>
        <end position="266"/>
    </location>
</feature>
<comment type="subcellular location">
    <subcellularLocation>
        <location evidence="1">Membrane</location>
        <topology evidence="1">Multi-pass membrane protein</topology>
    </subcellularLocation>
</comment>
<name>A0ABS2VXQ6_STRAS</name>
<keyword evidence="9" id="KW-1185">Reference proteome</keyword>
<protein>
    <submittedName>
        <fullName evidence="8">Cation:dicarboxylase symporter family transporter</fullName>
    </submittedName>
</protein>
<keyword evidence="4 7" id="KW-1133">Transmembrane helix</keyword>
<dbReference type="Gene3D" id="1.10.3860.10">
    <property type="entry name" value="Sodium:dicarboxylate symporter"/>
    <property type="match status" value="1"/>
</dbReference>
<feature type="transmembrane region" description="Helical" evidence="7">
    <location>
        <begin position="209"/>
        <end position="234"/>
    </location>
</feature>
<dbReference type="PANTHER" id="PTHR42865:SF1">
    <property type="entry name" value="AEROBIC C4-DICARBOXYLATE TRANSPORT PROTEIN"/>
    <property type="match status" value="1"/>
</dbReference>
<dbReference type="RefSeq" id="WP_205385955.1">
    <property type="nucleotide sequence ID" value="NZ_JAFFZS010000029.1"/>
</dbReference>
<feature type="compositionally biased region" description="Basic and acidic residues" evidence="6">
    <location>
        <begin position="469"/>
        <end position="483"/>
    </location>
</feature>
<keyword evidence="2" id="KW-0813">Transport</keyword>
<comment type="caution">
    <text evidence="8">The sequence shown here is derived from an EMBL/GenBank/DDBJ whole genome shotgun (WGS) entry which is preliminary data.</text>
</comment>
<evidence type="ECO:0000256" key="5">
    <source>
        <dbReference type="ARBA" id="ARBA00023136"/>
    </source>
</evidence>
<evidence type="ECO:0000313" key="8">
    <source>
        <dbReference type="EMBL" id="MBN0047819.1"/>
    </source>
</evidence>
<feature type="region of interest" description="Disordered" evidence="6">
    <location>
        <begin position="444"/>
        <end position="483"/>
    </location>
</feature>
<keyword evidence="3 7" id="KW-0812">Transmembrane</keyword>
<evidence type="ECO:0000313" key="9">
    <source>
        <dbReference type="Proteomes" id="UP000788262"/>
    </source>
</evidence>
<feature type="transmembrane region" description="Helical" evidence="7">
    <location>
        <begin position="71"/>
        <end position="88"/>
    </location>
</feature>
<evidence type="ECO:0000256" key="3">
    <source>
        <dbReference type="ARBA" id="ARBA00022692"/>
    </source>
</evidence>
<dbReference type="Pfam" id="PF00375">
    <property type="entry name" value="SDF"/>
    <property type="match status" value="1"/>
</dbReference>
<evidence type="ECO:0000256" key="2">
    <source>
        <dbReference type="ARBA" id="ARBA00022448"/>
    </source>
</evidence>